<dbReference type="InterPro" id="IPR001670">
    <property type="entry name" value="ADH_Fe/GldA"/>
</dbReference>
<evidence type="ECO:0000313" key="14">
    <source>
        <dbReference type="Proteomes" id="UP000886805"/>
    </source>
</evidence>
<feature type="binding site" evidence="11">
    <location>
        <position position="125"/>
    </location>
    <ligand>
        <name>NAD(+)</name>
        <dbReference type="ChEBI" id="CHEBI:57540"/>
    </ligand>
</feature>
<protein>
    <recommendedName>
        <fullName evidence="7">Glycerol dehydrogenase</fullName>
        <ecNumber evidence="6">1.1.1.6</ecNumber>
    </recommendedName>
</protein>
<dbReference type="EMBL" id="DXEQ01000054">
    <property type="protein sequence ID" value="HIX71759.1"/>
    <property type="molecule type" value="Genomic_DNA"/>
</dbReference>
<dbReference type="PROSITE" id="PS00060">
    <property type="entry name" value="ADH_IRON_2"/>
    <property type="match status" value="1"/>
</dbReference>
<comment type="catalytic activity">
    <reaction evidence="8">
        <text>glycerol + NAD(+) = dihydroxyacetone + NADH + H(+)</text>
        <dbReference type="Rhea" id="RHEA:13769"/>
        <dbReference type="ChEBI" id="CHEBI:15378"/>
        <dbReference type="ChEBI" id="CHEBI:16016"/>
        <dbReference type="ChEBI" id="CHEBI:17754"/>
        <dbReference type="ChEBI" id="CHEBI:57540"/>
        <dbReference type="ChEBI" id="CHEBI:57945"/>
        <dbReference type="EC" id="1.1.1.6"/>
    </reaction>
</comment>
<dbReference type="InterPro" id="IPR016205">
    <property type="entry name" value="Glycerol_DH"/>
</dbReference>
<comment type="cofactor">
    <cofactor evidence="9">
        <name>Zn(2+)</name>
        <dbReference type="ChEBI" id="CHEBI:29105"/>
    </cofactor>
    <text evidence="9">Binds 1 zinc ion per subunit.</text>
</comment>
<comment type="similarity">
    <text evidence="1">Belongs to the iron-containing alcohol dehydrogenase family.</text>
</comment>
<dbReference type="PIRSF" id="PIRSF000112">
    <property type="entry name" value="Glycerol_dehydrogenase"/>
    <property type="match status" value="1"/>
</dbReference>
<dbReference type="PANTHER" id="PTHR43616:SF5">
    <property type="entry name" value="GLYCEROL DEHYDROGENASE 1"/>
    <property type="match status" value="1"/>
</dbReference>
<feature type="binding site" evidence="11">
    <location>
        <begin position="94"/>
        <end position="98"/>
    </location>
    <ligand>
        <name>NAD(+)</name>
        <dbReference type="ChEBI" id="CHEBI:57540"/>
    </ligand>
</feature>
<evidence type="ECO:0000256" key="1">
    <source>
        <dbReference type="ARBA" id="ARBA00007358"/>
    </source>
</evidence>
<evidence type="ECO:0000256" key="8">
    <source>
        <dbReference type="ARBA" id="ARBA00049006"/>
    </source>
</evidence>
<dbReference type="GO" id="GO:0008888">
    <property type="term" value="F:glycerol dehydrogenase (NAD+) activity"/>
    <property type="evidence" value="ECO:0007669"/>
    <property type="project" value="UniProtKB-EC"/>
</dbReference>
<feature type="binding site" evidence="10">
    <location>
        <position position="121"/>
    </location>
    <ligand>
        <name>glycerol</name>
        <dbReference type="ChEBI" id="CHEBI:17754"/>
    </ligand>
</feature>
<feature type="binding site" evidence="9">
    <location>
        <position position="271"/>
    </location>
    <ligand>
        <name>glycerol</name>
        <dbReference type="ChEBI" id="CHEBI:17754"/>
    </ligand>
</feature>
<feature type="binding site" evidence="11">
    <location>
        <position position="127"/>
    </location>
    <ligand>
        <name>NAD(+)</name>
        <dbReference type="ChEBI" id="CHEBI:57540"/>
    </ligand>
</feature>
<keyword evidence="2 9" id="KW-0479">Metal-binding</keyword>
<gene>
    <name evidence="13" type="ORF">H9849_01925</name>
</gene>
<organism evidence="13 14">
    <name type="scientific">Candidatus Anaerobutyricum stercoripullorum</name>
    <dbReference type="NCBI Taxonomy" id="2838456"/>
    <lineage>
        <taxon>Bacteria</taxon>
        <taxon>Bacillati</taxon>
        <taxon>Bacillota</taxon>
        <taxon>Clostridia</taxon>
        <taxon>Lachnospirales</taxon>
        <taxon>Lachnospiraceae</taxon>
        <taxon>Anaerobutyricum</taxon>
    </lineage>
</organism>
<feature type="binding site" evidence="9">
    <location>
        <position position="254"/>
    </location>
    <ligand>
        <name>glycerol</name>
        <dbReference type="ChEBI" id="CHEBI:17754"/>
    </ligand>
</feature>
<keyword evidence="3" id="KW-0560">Oxidoreductase</keyword>
<evidence type="ECO:0000256" key="9">
    <source>
        <dbReference type="PIRSR" id="PIRSR000112-1"/>
    </source>
</evidence>
<feature type="binding site" evidence="11">
    <location>
        <position position="131"/>
    </location>
    <ligand>
        <name>NAD(+)</name>
        <dbReference type="ChEBI" id="CHEBI:57540"/>
    </ligand>
</feature>
<dbReference type="PROSITE" id="PS00913">
    <property type="entry name" value="ADH_IRON_1"/>
    <property type="match status" value="1"/>
</dbReference>
<dbReference type="CDD" id="cd08170">
    <property type="entry name" value="GlyDH"/>
    <property type="match status" value="1"/>
</dbReference>
<feature type="binding site" evidence="9">
    <location>
        <position position="171"/>
    </location>
    <ligand>
        <name>glycerol</name>
        <dbReference type="ChEBI" id="CHEBI:17754"/>
    </ligand>
</feature>
<dbReference type="EC" id="1.1.1.6" evidence="6"/>
<dbReference type="SUPFAM" id="SSF56796">
    <property type="entry name" value="Dehydroquinate synthase-like"/>
    <property type="match status" value="1"/>
</dbReference>
<dbReference type="InterPro" id="IPR018211">
    <property type="entry name" value="ADH_Fe_CS"/>
</dbReference>
<evidence type="ECO:0000256" key="2">
    <source>
        <dbReference type="ARBA" id="ARBA00022723"/>
    </source>
</evidence>
<dbReference type="NCBIfam" id="NF006941">
    <property type="entry name" value="PRK09423.1"/>
    <property type="match status" value="1"/>
</dbReference>
<name>A0A9D2BDY5_9FIRM</name>
<reference evidence="13" key="1">
    <citation type="journal article" date="2021" name="PeerJ">
        <title>Extensive microbial diversity within the chicken gut microbiome revealed by metagenomics and culture.</title>
        <authorList>
            <person name="Gilroy R."/>
            <person name="Ravi A."/>
            <person name="Getino M."/>
            <person name="Pursley I."/>
            <person name="Horton D.L."/>
            <person name="Alikhan N.F."/>
            <person name="Baker D."/>
            <person name="Gharbi K."/>
            <person name="Hall N."/>
            <person name="Watson M."/>
            <person name="Adriaenssens E.M."/>
            <person name="Foster-Nyarko E."/>
            <person name="Jarju S."/>
            <person name="Secka A."/>
            <person name="Antonio M."/>
            <person name="Oren A."/>
            <person name="Chaudhuri R.R."/>
            <person name="La Ragione R."/>
            <person name="Hildebrand F."/>
            <person name="Pallen M.J."/>
        </authorList>
    </citation>
    <scope>NUCLEOTIDE SEQUENCE</scope>
    <source>
        <strain evidence="13">ChiSxjej3B15-1167</strain>
    </source>
</reference>
<dbReference type="Pfam" id="PF00465">
    <property type="entry name" value="Fe-ADH"/>
    <property type="match status" value="1"/>
</dbReference>
<dbReference type="PANTHER" id="PTHR43616">
    <property type="entry name" value="GLYCEROL DEHYDROGENASE"/>
    <property type="match status" value="1"/>
</dbReference>
<evidence type="ECO:0000256" key="7">
    <source>
        <dbReference type="ARBA" id="ARBA00040132"/>
    </source>
</evidence>
<sequence>MANIIISPSKYVQGAGELANVAEYAVKLGKKAFILISASGIKRVGGIIEESFKGTDATFMFETFNGECCKKEIDRLVAIVKENGCDLVIGVGGGKIFDTAKAVAYYTETPVIIAPTIAATDAPCSALTVVYTEDGVFEEYLWLPANPNVVLVDTDIIAKAPARLLVSGMGDALATYFEAKACQISNATSCAGGKVTVAAMTLAKACYDTLIEEGVKAKLAVEQDVCTAAVEKIIEANTLLSGIGFESGGLAGAHAIHNGLTCIKECHHLYHGEKVAFGTLTQLVLENADEDLLDEVISFCMEVGLPTTFADLGIENPDKDALMEAATLAAAPTDTLGNEPVEITPEKVYAAMVAADALGRYYKGL</sequence>
<reference evidence="13" key="2">
    <citation type="submission" date="2021-04" db="EMBL/GenBank/DDBJ databases">
        <authorList>
            <person name="Gilroy R."/>
        </authorList>
    </citation>
    <scope>NUCLEOTIDE SEQUENCE</scope>
    <source>
        <strain evidence="13">ChiSxjej3B15-1167</strain>
    </source>
</reference>
<evidence type="ECO:0000256" key="10">
    <source>
        <dbReference type="PIRSR" id="PIRSR000112-2"/>
    </source>
</evidence>
<evidence type="ECO:0000256" key="6">
    <source>
        <dbReference type="ARBA" id="ARBA00039147"/>
    </source>
</evidence>
<comment type="caution">
    <text evidence="13">The sequence shown here is derived from an EMBL/GenBank/DDBJ whole genome shotgun (WGS) entry which is preliminary data.</text>
</comment>
<feature type="domain" description="Alcohol dehydrogenase iron-type/glycerol dehydrogenase GldA" evidence="12">
    <location>
        <begin position="8"/>
        <end position="154"/>
    </location>
</feature>
<dbReference type="Gene3D" id="1.20.1090.10">
    <property type="entry name" value="Dehydroquinate synthase-like - alpha domain"/>
    <property type="match status" value="1"/>
</dbReference>
<dbReference type="Proteomes" id="UP000886805">
    <property type="component" value="Unassembled WGS sequence"/>
</dbReference>
<evidence type="ECO:0000256" key="4">
    <source>
        <dbReference type="ARBA" id="ARBA00023027"/>
    </source>
</evidence>
<dbReference type="GO" id="GO:0005829">
    <property type="term" value="C:cytosol"/>
    <property type="evidence" value="ECO:0007669"/>
    <property type="project" value="TreeGrafter"/>
</dbReference>
<evidence type="ECO:0000256" key="5">
    <source>
        <dbReference type="ARBA" id="ARBA00037918"/>
    </source>
</evidence>
<dbReference type="AlphaFoldDB" id="A0A9D2BDY5"/>
<accession>A0A9D2BDY5</accession>
<dbReference type="GO" id="GO:0046872">
    <property type="term" value="F:metal ion binding"/>
    <property type="evidence" value="ECO:0007669"/>
    <property type="project" value="UniProtKB-KW"/>
</dbReference>
<proteinExistence type="inferred from homology"/>
<evidence type="ECO:0000313" key="13">
    <source>
        <dbReference type="EMBL" id="HIX71759.1"/>
    </source>
</evidence>
<comment type="pathway">
    <text evidence="5">Polyol metabolism; glycerol fermentation; glycerone phosphate from glycerol (oxidative route): step 1/2.</text>
</comment>
<keyword evidence="9" id="KW-0862">Zinc</keyword>
<dbReference type="Gene3D" id="3.40.50.1970">
    <property type="match status" value="1"/>
</dbReference>
<evidence type="ECO:0000259" key="12">
    <source>
        <dbReference type="Pfam" id="PF00465"/>
    </source>
</evidence>
<evidence type="ECO:0000256" key="11">
    <source>
        <dbReference type="PIRSR" id="PIRSR000112-3"/>
    </source>
</evidence>
<keyword evidence="4 11" id="KW-0520">NAD</keyword>
<evidence type="ECO:0000256" key="3">
    <source>
        <dbReference type="ARBA" id="ARBA00023002"/>
    </source>
</evidence>